<sequence>MMKIVVTAVSVITLAGSVLAGEIEGVVTNYDPATRMIVLESGEAFRLTDGVELDGLKPGGTVVVTYNDGTTDATSVAITQ</sequence>
<dbReference type="InterPro" id="IPR009780">
    <property type="entry name" value="DUF1344"/>
</dbReference>
<proteinExistence type="predicted"/>
<reference evidence="2" key="1">
    <citation type="submission" date="2022-10" db="EMBL/GenBank/DDBJ databases">
        <title>Hoeflea sp. G2-23, isolated from marine algae.</title>
        <authorList>
            <person name="Kristyanto S."/>
            <person name="Kim J.M."/>
            <person name="Jeon C.O."/>
        </authorList>
    </citation>
    <scope>NUCLEOTIDE SEQUENCE</scope>
    <source>
        <strain evidence="2">G2-23</strain>
    </source>
</reference>
<dbReference type="EMBL" id="JAOVZR010000001">
    <property type="protein sequence ID" value="MCY0147986.1"/>
    <property type="molecule type" value="Genomic_DNA"/>
</dbReference>
<gene>
    <name evidence="2" type="ORF">OEG84_09755</name>
</gene>
<feature type="chain" id="PRO_5046864015" evidence="1">
    <location>
        <begin position="21"/>
        <end position="80"/>
    </location>
</feature>
<evidence type="ECO:0000256" key="1">
    <source>
        <dbReference type="SAM" id="SignalP"/>
    </source>
</evidence>
<dbReference type="RefSeq" id="WP_267653577.1">
    <property type="nucleotide sequence ID" value="NZ_JAOVZR010000001.1"/>
</dbReference>
<keyword evidence="1" id="KW-0732">Signal</keyword>
<comment type="caution">
    <text evidence="2">The sequence shown here is derived from an EMBL/GenBank/DDBJ whole genome shotgun (WGS) entry which is preliminary data.</text>
</comment>
<accession>A0ABT3Z881</accession>
<name>A0ABT3Z881_9HYPH</name>
<evidence type="ECO:0000313" key="2">
    <source>
        <dbReference type="EMBL" id="MCY0147986.1"/>
    </source>
</evidence>
<keyword evidence="3" id="KW-1185">Reference proteome</keyword>
<dbReference type="Pfam" id="PF07076">
    <property type="entry name" value="DUF1344"/>
    <property type="match status" value="1"/>
</dbReference>
<dbReference type="Proteomes" id="UP001073227">
    <property type="component" value="Unassembled WGS sequence"/>
</dbReference>
<protein>
    <submittedName>
        <fullName evidence="2">DUF1344 domain-containing protein</fullName>
    </submittedName>
</protein>
<evidence type="ECO:0000313" key="3">
    <source>
        <dbReference type="Proteomes" id="UP001073227"/>
    </source>
</evidence>
<organism evidence="2 3">
    <name type="scientific">Hoeflea algicola</name>
    <dbReference type="NCBI Taxonomy" id="2983763"/>
    <lineage>
        <taxon>Bacteria</taxon>
        <taxon>Pseudomonadati</taxon>
        <taxon>Pseudomonadota</taxon>
        <taxon>Alphaproteobacteria</taxon>
        <taxon>Hyphomicrobiales</taxon>
        <taxon>Rhizobiaceae</taxon>
        <taxon>Hoeflea</taxon>
    </lineage>
</organism>
<feature type="signal peptide" evidence="1">
    <location>
        <begin position="1"/>
        <end position="20"/>
    </location>
</feature>